<dbReference type="KEGG" id="ccot:CCAX7_004820"/>
<reference evidence="2 3" key="1">
    <citation type="journal article" date="2019" name="Int. J. Syst. Evol. Microbiol.">
        <title>Capsulimonas corticalis gen. nov., sp. nov., an aerobic capsulated bacterium, of a novel bacterial order, Capsulimonadales ord. nov., of the class Armatimonadia of the phylum Armatimonadetes.</title>
        <authorList>
            <person name="Li J."/>
            <person name="Kudo C."/>
            <person name="Tonouchi A."/>
        </authorList>
    </citation>
    <scope>NUCLEOTIDE SEQUENCE [LARGE SCALE GENOMIC DNA]</scope>
    <source>
        <strain evidence="2 3">AX-7</strain>
    </source>
</reference>
<gene>
    <name evidence="2" type="ORF">CCAX7_004820</name>
</gene>
<dbReference type="InterPro" id="IPR045584">
    <property type="entry name" value="Pilin-like"/>
</dbReference>
<dbReference type="InterPro" id="IPR012902">
    <property type="entry name" value="N_methyl_site"/>
</dbReference>
<proteinExistence type="predicted"/>
<dbReference type="OrthoDB" id="254858at2"/>
<dbReference type="GO" id="GO:0015628">
    <property type="term" value="P:protein secretion by the type II secretion system"/>
    <property type="evidence" value="ECO:0007669"/>
    <property type="project" value="InterPro"/>
</dbReference>
<dbReference type="EMBL" id="AP025739">
    <property type="protein sequence ID" value="BDI28431.1"/>
    <property type="molecule type" value="Genomic_DNA"/>
</dbReference>
<dbReference type="GO" id="GO:0015627">
    <property type="term" value="C:type II protein secretion system complex"/>
    <property type="evidence" value="ECO:0007669"/>
    <property type="project" value="InterPro"/>
</dbReference>
<organism evidence="2 3">
    <name type="scientific">Capsulimonas corticalis</name>
    <dbReference type="NCBI Taxonomy" id="2219043"/>
    <lineage>
        <taxon>Bacteria</taxon>
        <taxon>Bacillati</taxon>
        <taxon>Armatimonadota</taxon>
        <taxon>Armatimonadia</taxon>
        <taxon>Capsulimonadales</taxon>
        <taxon>Capsulimonadaceae</taxon>
        <taxon>Capsulimonas</taxon>
    </lineage>
</organism>
<dbReference type="NCBIfam" id="TIGR02532">
    <property type="entry name" value="IV_pilin_GFxxxE"/>
    <property type="match status" value="1"/>
</dbReference>
<keyword evidence="3" id="KW-1185">Reference proteome</keyword>
<keyword evidence="1" id="KW-0488">Methylation</keyword>
<dbReference type="PRINTS" id="PR00813">
    <property type="entry name" value="BCTERIALGSPG"/>
</dbReference>
<evidence type="ECO:0000313" key="2">
    <source>
        <dbReference type="EMBL" id="BDI28431.1"/>
    </source>
</evidence>
<evidence type="ECO:0000313" key="3">
    <source>
        <dbReference type="Proteomes" id="UP000287394"/>
    </source>
</evidence>
<dbReference type="PANTHER" id="PTHR30093">
    <property type="entry name" value="GENERAL SECRETION PATHWAY PROTEIN G"/>
    <property type="match status" value="1"/>
</dbReference>
<dbReference type="PROSITE" id="PS00409">
    <property type="entry name" value="PROKAR_NTER_METHYL"/>
    <property type="match status" value="1"/>
</dbReference>
<dbReference type="NCBIfam" id="TIGR04294">
    <property type="entry name" value="pre_pil_HX9DG"/>
    <property type="match status" value="1"/>
</dbReference>
<dbReference type="InterPro" id="IPR027558">
    <property type="entry name" value="Pre_pil_HX9DG_C"/>
</dbReference>
<dbReference type="InterPro" id="IPR000983">
    <property type="entry name" value="Bac_GSPG_pilin"/>
</dbReference>
<dbReference type="Gene3D" id="3.30.700.10">
    <property type="entry name" value="Glycoprotein, Type 4 Pilin"/>
    <property type="match status" value="1"/>
</dbReference>
<evidence type="ECO:0000256" key="1">
    <source>
        <dbReference type="ARBA" id="ARBA00022481"/>
    </source>
</evidence>
<accession>A0A402D2X1</accession>
<sequence>MSSIASVRKGFTLIELLVVIAIIAILAAILFPVFAQAREKARSAADVSNIKQIGLATLQYLQDNDERFFPTVTEREAPAGVINDPVSAAVYSIRGRLEPYIKGGLKTSQGDNIWHDPSATVAWPSPQPLSGPTSSNVYWPNDYGFNINEGNTAVDSTPGASSGPVAYFNTQHGLNIGVNKDTTLAAINSPSNLILIGDTQRADGTVSRGSLTPQWTKPGSTTPIALDNGANPWTALGSQAGLNSRHQGRANVGFADGHVKSVIPVQTYIDDTHNNWDRTL</sequence>
<dbReference type="Proteomes" id="UP000287394">
    <property type="component" value="Chromosome"/>
</dbReference>
<dbReference type="RefSeq" id="WP_119323828.1">
    <property type="nucleotide sequence ID" value="NZ_AP025739.1"/>
</dbReference>
<name>A0A402D2X1_9BACT</name>
<dbReference type="Pfam" id="PF07963">
    <property type="entry name" value="N_methyl"/>
    <property type="match status" value="1"/>
</dbReference>
<protein>
    <submittedName>
        <fullName evidence="2">Uncharacterized protein</fullName>
    </submittedName>
</protein>
<dbReference type="AlphaFoldDB" id="A0A402D2X1"/>
<dbReference type="SUPFAM" id="SSF54523">
    <property type="entry name" value="Pili subunits"/>
    <property type="match status" value="1"/>
</dbReference>